<dbReference type="EMBL" id="VSWD01000009">
    <property type="protein sequence ID" value="KAK3093641.1"/>
    <property type="molecule type" value="Genomic_DNA"/>
</dbReference>
<evidence type="ECO:0000256" key="1">
    <source>
        <dbReference type="ARBA" id="ARBA00004324"/>
    </source>
</evidence>
<dbReference type="PANTHER" id="PTHR14738">
    <property type="entry name" value="ZINC FINGER CCCH DOMAIN-CONTAINING PROTEIN 14"/>
    <property type="match status" value="1"/>
</dbReference>
<name>A0AA89C3S6_PINIB</name>
<protein>
    <recommendedName>
        <fullName evidence="3">Zinc finger CCCH domain-containing protein 14</fullName>
    </recommendedName>
</protein>
<reference evidence="12" key="1">
    <citation type="submission" date="2019-08" db="EMBL/GenBank/DDBJ databases">
        <title>The improved chromosome-level genome for the pearl oyster Pinctada fucata martensii using PacBio sequencing and Hi-C.</title>
        <authorList>
            <person name="Zheng Z."/>
        </authorList>
    </citation>
    <scope>NUCLEOTIDE SEQUENCE</scope>
    <source>
        <strain evidence="12">ZZ-2019</strain>
        <tissue evidence="12">Adductor muscle</tissue>
    </source>
</reference>
<dbReference type="InterPro" id="IPR040366">
    <property type="entry name" value="Nab2/ZC3H14"/>
</dbReference>
<dbReference type="Pfam" id="PF14608">
    <property type="entry name" value="zf-CCCH_2"/>
    <property type="match status" value="5"/>
</dbReference>
<evidence type="ECO:0000313" key="13">
    <source>
        <dbReference type="Proteomes" id="UP001186944"/>
    </source>
</evidence>
<evidence type="ECO:0000256" key="8">
    <source>
        <dbReference type="ARBA" id="ARBA00022884"/>
    </source>
</evidence>
<evidence type="ECO:0000256" key="7">
    <source>
        <dbReference type="ARBA" id="ARBA00022833"/>
    </source>
</evidence>
<evidence type="ECO:0000256" key="9">
    <source>
        <dbReference type="ARBA" id="ARBA00023242"/>
    </source>
</evidence>
<comment type="similarity">
    <text evidence="2">Belongs to the ZC3H14 family.</text>
</comment>
<dbReference type="Gene3D" id="4.10.1000.30">
    <property type="match status" value="1"/>
</dbReference>
<dbReference type="FunFam" id="4.10.1000.40:FF:000006">
    <property type="entry name" value="Zinc finger CCCH domain-containing protein 14"/>
    <property type="match status" value="1"/>
</dbReference>
<dbReference type="GO" id="GO:0008143">
    <property type="term" value="F:poly(A) binding"/>
    <property type="evidence" value="ECO:0007669"/>
    <property type="project" value="InterPro"/>
</dbReference>
<feature type="domain" description="C3H1-type" evidence="11">
    <location>
        <begin position="70"/>
        <end position="95"/>
    </location>
</feature>
<evidence type="ECO:0000256" key="5">
    <source>
        <dbReference type="ARBA" id="ARBA00022737"/>
    </source>
</evidence>
<dbReference type="SMART" id="SM00356">
    <property type="entry name" value="ZnF_C3H1"/>
    <property type="match status" value="3"/>
</dbReference>
<comment type="subcellular location">
    <subcellularLocation>
        <location evidence="1">Nucleus speckle</location>
    </subcellularLocation>
</comment>
<feature type="zinc finger region" description="C3H1-type" evidence="10">
    <location>
        <begin position="96"/>
        <end position="116"/>
    </location>
</feature>
<keyword evidence="7 10" id="KW-0862">Zinc</keyword>
<dbReference type="GO" id="GO:0043488">
    <property type="term" value="P:regulation of mRNA stability"/>
    <property type="evidence" value="ECO:0007669"/>
    <property type="project" value="InterPro"/>
</dbReference>
<dbReference type="PROSITE" id="PS50103">
    <property type="entry name" value="ZF_C3H1"/>
    <property type="match status" value="2"/>
</dbReference>
<dbReference type="PANTHER" id="PTHR14738:SF29">
    <property type="entry name" value="ZINC FINGER CCCH DOMAIN-CONTAINING PROTEIN 14"/>
    <property type="match status" value="1"/>
</dbReference>
<feature type="zinc finger region" description="C3H1-type" evidence="10">
    <location>
        <begin position="70"/>
        <end position="95"/>
    </location>
</feature>
<evidence type="ECO:0000256" key="2">
    <source>
        <dbReference type="ARBA" id="ARBA00008423"/>
    </source>
</evidence>
<comment type="caution">
    <text evidence="12">The sequence shown here is derived from an EMBL/GenBank/DDBJ whole genome shotgun (WGS) entry which is preliminary data.</text>
</comment>
<feature type="domain" description="C3H1-type" evidence="11">
    <location>
        <begin position="96"/>
        <end position="116"/>
    </location>
</feature>
<dbReference type="GO" id="GO:0016607">
    <property type="term" value="C:nuclear speck"/>
    <property type="evidence" value="ECO:0007669"/>
    <property type="project" value="UniProtKB-SubCell"/>
</dbReference>
<organism evidence="12 13">
    <name type="scientific">Pinctada imbricata</name>
    <name type="common">Atlantic pearl-oyster</name>
    <name type="synonym">Pinctada martensii</name>
    <dbReference type="NCBI Taxonomy" id="66713"/>
    <lineage>
        <taxon>Eukaryota</taxon>
        <taxon>Metazoa</taxon>
        <taxon>Spiralia</taxon>
        <taxon>Lophotrochozoa</taxon>
        <taxon>Mollusca</taxon>
        <taxon>Bivalvia</taxon>
        <taxon>Autobranchia</taxon>
        <taxon>Pteriomorphia</taxon>
        <taxon>Pterioida</taxon>
        <taxon>Pterioidea</taxon>
        <taxon>Pteriidae</taxon>
        <taxon>Pinctada</taxon>
    </lineage>
</organism>
<evidence type="ECO:0000256" key="10">
    <source>
        <dbReference type="PROSITE-ProRule" id="PRU00723"/>
    </source>
</evidence>
<proteinExistence type="inferred from homology"/>
<keyword evidence="5" id="KW-0677">Repeat</keyword>
<dbReference type="Proteomes" id="UP001186944">
    <property type="component" value="Unassembled WGS sequence"/>
</dbReference>
<dbReference type="InterPro" id="IPR000571">
    <property type="entry name" value="Znf_CCCH"/>
</dbReference>
<keyword evidence="6 10" id="KW-0863">Zinc-finger</keyword>
<evidence type="ECO:0000256" key="4">
    <source>
        <dbReference type="ARBA" id="ARBA00022723"/>
    </source>
</evidence>
<dbReference type="GO" id="GO:0008270">
    <property type="term" value="F:zinc ion binding"/>
    <property type="evidence" value="ECO:0007669"/>
    <property type="project" value="UniProtKB-KW"/>
</dbReference>
<evidence type="ECO:0000256" key="3">
    <source>
        <dbReference type="ARBA" id="ARBA00015071"/>
    </source>
</evidence>
<evidence type="ECO:0000256" key="6">
    <source>
        <dbReference type="ARBA" id="ARBA00022771"/>
    </source>
</evidence>
<keyword evidence="4 10" id="KW-0479">Metal-binding</keyword>
<dbReference type="FunFam" id="4.10.1000.30:FF:000001">
    <property type="entry name" value="Zinc finger CCCH domain-containing protein 14"/>
    <property type="match status" value="1"/>
</dbReference>
<dbReference type="GO" id="GO:0005737">
    <property type="term" value="C:cytoplasm"/>
    <property type="evidence" value="ECO:0007669"/>
    <property type="project" value="TreeGrafter"/>
</dbReference>
<evidence type="ECO:0000313" key="12">
    <source>
        <dbReference type="EMBL" id="KAK3093641.1"/>
    </source>
</evidence>
<keyword evidence="8" id="KW-0694">RNA-binding</keyword>
<keyword evidence="9" id="KW-0539">Nucleus</keyword>
<dbReference type="Gene3D" id="4.10.1000.40">
    <property type="match status" value="2"/>
</dbReference>
<dbReference type="AlphaFoldDB" id="A0AA89C3S6"/>
<gene>
    <name evidence="12" type="ORF">FSP39_018338</name>
</gene>
<keyword evidence="13" id="KW-1185">Reference proteome</keyword>
<accession>A0AA89C3S6</accession>
<sequence length="223" mass="25245">MLYIDDELPDYIMVMVANKKPRSQMNDDLGLFLNINTEKFTVWLYNLLEKLQSLGSDEEEDGEELPSTIAKSTEKCRFWPACINGNACPYVHPTQPCKMFPHCKFGDKCLYIHPNCKFDSKCTRKDCPFTHASKRSNLTTVIQKIVQVPVPSPLVGGLVGSFPQQSKSSGICRFYPNCTNMNCTFIHPMPCKFGISCLNKNQCKFYHAPLPTKDKLTWTAAGK</sequence>
<evidence type="ECO:0000259" key="11">
    <source>
        <dbReference type="PROSITE" id="PS50103"/>
    </source>
</evidence>